<dbReference type="SUPFAM" id="SSF56601">
    <property type="entry name" value="beta-lactamase/transpeptidase-like"/>
    <property type="match status" value="1"/>
</dbReference>
<dbReference type="Proteomes" id="UP000192769">
    <property type="component" value="Unassembled WGS sequence"/>
</dbReference>
<comment type="caution">
    <text evidence="2">The sequence shown here is derived from an EMBL/GenBank/DDBJ whole genome shotgun (WGS) entry which is preliminary data.</text>
</comment>
<accession>A0A1V9DIK1</accession>
<dbReference type="AlphaFoldDB" id="A0A1V9DIK1"/>
<protein>
    <recommendedName>
        <fullName evidence="1">Beta-lactamase-related domain-containing protein</fullName>
    </recommendedName>
</protein>
<sequence length="351" mass="38787">MAIGKGSETIWQAAAGYADVEKQRSNTPDTAFGIGSITKVFIAVLLLQLCEEGQLPLDAPVSRWLDAKRLAGIANAQRATTRQLLSHYAGMRSWEDEPAWIADARGQRLTPEKTWRPAESLDYIRDKPARFVPGAAFHYSNTHFTLLGLLIETIAQSKLEAVLYQRIFQPLALQHTFLEGYSPADSRKIARRYHRLDPDFLRNAGLSPHMKPISGGLIDVSASNLSVEWAAGGILSTAQDLMTFMLALRNGRLLCAQSMREMQRWLPADNDKMGLSLFNIDSAWGTASGHGGNVLGFSACAWWYEKADCTLTILTNVGSMHATPQADSASRFFRQSDAGRLAQAICARHHR</sequence>
<dbReference type="PANTHER" id="PTHR46825">
    <property type="entry name" value="D-ALANYL-D-ALANINE-CARBOXYPEPTIDASE/ENDOPEPTIDASE AMPH"/>
    <property type="match status" value="1"/>
</dbReference>
<gene>
    <name evidence="2" type="ORF">B2J69_11235</name>
</gene>
<dbReference type="Gene3D" id="3.40.710.10">
    <property type="entry name" value="DD-peptidase/beta-lactamase superfamily"/>
    <property type="match status" value="1"/>
</dbReference>
<evidence type="ECO:0000259" key="1">
    <source>
        <dbReference type="Pfam" id="PF00144"/>
    </source>
</evidence>
<dbReference type="InterPro" id="IPR012338">
    <property type="entry name" value="Beta-lactam/transpept-like"/>
</dbReference>
<reference evidence="2 3" key="1">
    <citation type="submission" date="2017-02" db="EMBL/GenBank/DDBJ databases">
        <title>Whole genome shotgun sequence of Pantoea agglomerans strain AS1 isolated from a cycad, Zamia floridana in Central Florida, USA.</title>
        <authorList>
            <person name="Lata P."/>
            <person name="Govindarajan S."/>
            <person name="Qi F."/>
            <person name="Li J.-L."/>
            <person name="Maurya S.K."/>
            <person name="Sahoo M.K."/>
        </authorList>
    </citation>
    <scope>NUCLEOTIDE SEQUENCE [LARGE SCALE GENOMIC DNA]</scope>
    <source>
        <strain evidence="2 3">AS1</strain>
    </source>
</reference>
<dbReference type="InterPro" id="IPR001466">
    <property type="entry name" value="Beta-lactam-related"/>
</dbReference>
<organism evidence="2 3">
    <name type="scientific">Pantoea latae</name>
    <dbReference type="NCBI Taxonomy" id="1964541"/>
    <lineage>
        <taxon>Bacteria</taxon>
        <taxon>Pseudomonadati</taxon>
        <taxon>Pseudomonadota</taxon>
        <taxon>Gammaproteobacteria</taxon>
        <taxon>Enterobacterales</taxon>
        <taxon>Erwiniaceae</taxon>
        <taxon>Pantoea</taxon>
    </lineage>
</organism>
<name>A0A1V9DIK1_9GAMM</name>
<evidence type="ECO:0000313" key="3">
    <source>
        <dbReference type="Proteomes" id="UP000192769"/>
    </source>
</evidence>
<dbReference type="EMBL" id="MWUE01000016">
    <property type="protein sequence ID" value="OQP33625.1"/>
    <property type="molecule type" value="Genomic_DNA"/>
</dbReference>
<dbReference type="Pfam" id="PF00144">
    <property type="entry name" value="Beta-lactamase"/>
    <property type="match status" value="1"/>
</dbReference>
<feature type="domain" description="Beta-lactamase-related" evidence="1">
    <location>
        <begin position="2"/>
        <end position="321"/>
    </location>
</feature>
<evidence type="ECO:0000313" key="2">
    <source>
        <dbReference type="EMBL" id="OQP33625.1"/>
    </source>
</evidence>
<dbReference type="PANTHER" id="PTHR46825:SF7">
    <property type="entry name" value="D-ALANYL-D-ALANINE CARBOXYPEPTIDASE"/>
    <property type="match status" value="1"/>
</dbReference>
<dbReference type="InterPro" id="IPR050491">
    <property type="entry name" value="AmpC-like"/>
</dbReference>
<keyword evidence="3" id="KW-1185">Reference proteome</keyword>
<proteinExistence type="predicted"/>